<name>A0ABW1UNQ6_9LACO</name>
<proteinExistence type="predicted"/>
<dbReference type="Proteomes" id="UP001596310">
    <property type="component" value="Unassembled WGS sequence"/>
</dbReference>
<feature type="domain" description="Exonuclease" evidence="1">
    <location>
        <begin position="2"/>
        <end position="167"/>
    </location>
</feature>
<evidence type="ECO:0000259" key="1">
    <source>
        <dbReference type="SMART" id="SM00479"/>
    </source>
</evidence>
<dbReference type="InterPro" id="IPR013520">
    <property type="entry name" value="Ribonucl_H"/>
</dbReference>
<dbReference type="GO" id="GO:0004527">
    <property type="term" value="F:exonuclease activity"/>
    <property type="evidence" value="ECO:0007669"/>
    <property type="project" value="UniProtKB-KW"/>
</dbReference>
<dbReference type="SMART" id="SM00479">
    <property type="entry name" value="EXOIII"/>
    <property type="match status" value="1"/>
</dbReference>
<keyword evidence="3" id="KW-1185">Reference proteome</keyword>
<evidence type="ECO:0000313" key="3">
    <source>
        <dbReference type="Proteomes" id="UP001596310"/>
    </source>
</evidence>
<protein>
    <submittedName>
        <fullName evidence="2">3'-5' exonuclease</fullName>
        <ecNumber evidence="2">3.1.-.-</ecNumber>
    </submittedName>
</protein>
<organism evidence="2 3">
    <name type="scientific">Lapidilactobacillus achengensis</name>
    <dbReference type="NCBI Taxonomy" id="2486000"/>
    <lineage>
        <taxon>Bacteria</taxon>
        <taxon>Bacillati</taxon>
        <taxon>Bacillota</taxon>
        <taxon>Bacilli</taxon>
        <taxon>Lactobacillales</taxon>
        <taxon>Lactobacillaceae</taxon>
        <taxon>Lapidilactobacillus</taxon>
    </lineage>
</organism>
<dbReference type="Gene3D" id="3.30.420.10">
    <property type="entry name" value="Ribonuclease H-like superfamily/Ribonuclease H"/>
    <property type="match status" value="1"/>
</dbReference>
<dbReference type="EMBL" id="JBHSSM010000018">
    <property type="protein sequence ID" value="MFC6315587.1"/>
    <property type="molecule type" value="Genomic_DNA"/>
</dbReference>
<keyword evidence="2" id="KW-0269">Exonuclease</keyword>
<dbReference type="CDD" id="cd06130">
    <property type="entry name" value="DNA_pol_III_epsilon_like"/>
    <property type="match status" value="1"/>
</dbReference>
<dbReference type="PANTHER" id="PTHR30231:SF42">
    <property type="entry name" value="EXONUCLEASE"/>
    <property type="match status" value="1"/>
</dbReference>
<dbReference type="InterPro" id="IPR036397">
    <property type="entry name" value="RNaseH_sf"/>
</dbReference>
<dbReference type="SUPFAM" id="SSF53098">
    <property type="entry name" value="Ribonuclease H-like"/>
    <property type="match status" value="1"/>
</dbReference>
<dbReference type="PANTHER" id="PTHR30231">
    <property type="entry name" value="DNA POLYMERASE III SUBUNIT EPSILON"/>
    <property type="match status" value="1"/>
</dbReference>
<keyword evidence="2" id="KW-0378">Hydrolase</keyword>
<gene>
    <name evidence="2" type="ORF">ACFQHW_08440</name>
</gene>
<dbReference type="RefSeq" id="WP_125598359.1">
    <property type="nucleotide sequence ID" value="NZ_JBHSSM010000018.1"/>
</dbReference>
<evidence type="ECO:0000313" key="2">
    <source>
        <dbReference type="EMBL" id="MFC6315587.1"/>
    </source>
</evidence>
<comment type="caution">
    <text evidence="2">The sequence shown here is derived from an EMBL/GenBank/DDBJ whole genome shotgun (WGS) entry which is preliminary data.</text>
</comment>
<reference evidence="3" key="1">
    <citation type="journal article" date="2019" name="Int. J. Syst. Evol. Microbiol.">
        <title>The Global Catalogue of Microorganisms (GCM) 10K type strain sequencing project: providing services to taxonomists for standard genome sequencing and annotation.</title>
        <authorList>
            <consortium name="The Broad Institute Genomics Platform"/>
            <consortium name="The Broad Institute Genome Sequencing Center for Infectious Disease"/>
            <person name="Wu L."/>
            <person name="Ma J."/>
        </authorList>
    </citation>
    <scope>NUCLEOTIDE SEQUENCE [LARGE SCALE GENOMIC DNA]</scope>
    <source>
        <strain evidence="3">CCM 8897</strain>
    </source>
</reference>
<dbReference type="EC" id="3.1.-.-" evidence="2"/>
<sequence>MNFTAIDFETANPRPESACSLALVVVRNDRIVNHFYTLIDPQAEFSYWNTKVNGLTAQMVAGAPTFATVWPHIAPLFSMDQLVVAHNARFDVKVLQSTLTHYQIEPPHFLTLDTVKTSRRFYPELPNHKLNTVADYLQLDLVNHHHALADSYACAQILLTEAQQFGPALLRKMVTVA</sequence>
<accession>A0ABW1UNQ6</accession>
<dbReference type="InterPro" id="IPR012337">
    <property type="entry name" value="RNaseH-like_sf"/>
</dbReference>
<dbReference type="Pfam" id="PF00929">
    <property type="entry name" value="RNase_T"/>
    <property type="match status" value="1"/>
</dbReference>
<keyword evidence="2" id="KW-0540">Nuclease</keyword>